<sequence length="65" mass="7231">MTVLYECGRCHQQSARDNVVAQLYVPMMPLQRMDGSSPLPNMAGERDLCADCLDSLSRWLEAGAE</sequence>
<reference evidence="1" key="1">
    <citation type="journal article" date="2015" name="Nature">
        <title>Complex archaea that bridge the gap between prokaryotes and eukaryotes.</title>
        <authorList>
            <person name="Spang A."/>
            <person name="Saw J.H."/>
            <person name="Jorgensen S.L."/>
            <person name="Zaremba-Niedzwiedzka K."/>
            <person name="Martijn J."/>
            <person name="Lind A.E."/>
            <person name="van Eijk R."/>
            <person name="Schleper C."/>
            <person name="Guy L."/>
            <person name="Ettema T.J."/>
        </authorList>
    </citation>
    <scope>NUCLEOTIDE SEQUENCE</scope>
</reference>
<dbReference type="AlphaFoldDB" id="A0A0F8ZNI9"/>
<evidence type="ECO:0000313" key="1">
    <source>
        <dbReference type="EMBL" id="KKK87570.1"/>
    </source>
</evidence>
<protein>
    <submittedName>
        <fullName evidence="1">Uncharacterized protein</fullName>
    </submittedName>
</protein>
<comment type="caution">
    <text evidence="1">The sequence shown here is derived from an EMBL/GenBank/DDBJ whole genome shotgun (WGS) entry which is preliminary data.</text>
</comment>
<dbReference type="EMBL" id="LAZR01050341">
    <property type="protein sequence ID" value="KKK87570.1"/>
    <property type="molecule type" value="Genomic_DNA"/>
</dbReference>
<gene>
    <name evidence="1" type="ORF">LCGC14_2751920</name>
</gene>
<name>A0A0F8ZNI9_9ZZZZ</name>
<organism evidence="1">
    <name type="scientific">marine sediment metagenome</name>
    <dbReference type="NCBI Taxonomy" id="412755"/>
    <lineage>
        <taxon>unclassified sequences</taxon>
        <taxon>metagenomes</taxon>
        <taxon>ecological metagenomes</taxon>
    </lineage>
</organism>
<proteinExistence type="predicted"/>
<accession>A0A0F8ZNI9</accession>